<evidence type="ECO:0000256" key="1">
    <source>
        <dbReference type="SAM" id="SignalP"/>
    </source>
</evidence>
<dbReference type="EMBL" id="JAUOPB010000017">
    <property type="protein sequence ID" value="MDO6424752.1"/>
    <property type="molecule type" value="Genomic_DNA"/>
</dbReference>
<dbReference type="Pfam" id="PF14238">
    <property type="entry name" value="DUF4340"/>
    <property type="match status" value="1"/>
</dbReference>
<reference evidence="3" key="1">
    <citation type="submission" date="2023-07" db="EMBL/GenBank/DDBJ databases">
        <title>Genome content predicts the carbon catabolic preferences of heterotrophic bacteria.</title>
        <authorList>
            <person name="Gralka M."/>
        </authorList>
    </citation>
    <scope>NUCLEOTIDE SEQUENCE</scope>
    <source>
        <strain evidence="3">I3M17_2</strain>
    </source>
</reference>
<evidence type="ECO:0000259" key="2">
    <source>
        <dbReference type="Pfam" id="PF14238"/>
    </source>
</evidence>
<keyword evidence="1" id="KW-0732">Signal</keyword>
<name>A0AAW7XEA5_9GAMM</name>
<gene>
    <name evidence="3" type="ORF">Q4521_19840</name>
</gene>
<protein>
    <submittedName>
        <fullName evidence="3">DUF4340 domain-containing protein</fullName>
    </submittedName>
</protein>
<accession>A0AAW7XEA5</accession>
<dbReference type="AlphaFoldDB" id="A0AAW7XEA5"/>
<organism evidence="3 4">
    <name type="scientific">Saccharophagus degradans</name>
    <dbReference type="NCBI Taxonomy" id="86304"/>
    <lineage>
        <taxon>Bacteria</taxon>
        <taxon>Pseudomonadati</taxon>
        <taxon>Pseudomonadota</taxon>
        <taxon>Gammaproteobacteria</taxon>
        <taxon>Cellvibrionales</taxon>
        <taxon>Cellvibrionaceae</taxon>
        <taxon>Saccharophagus</taxon>
    </lineage>
</organism>
<dbReference type="Proteomes" id="UP001169760">
    <property type="component" value="Unassembled WGS sequence"/>
</dbReference>
<dbReference type="InterPro" id="IPR025641">
    <property type="entry name" value="DUF4340"/>
</dbReference>
<sequence length="365" mass="40986">MNILKLIFCVGIIWCLLACSSSNDNTSLKAAYLVPQLQSEQVLGFELFSAEGYSKLALKDGRWWVAEPIDFIADASVVEAFLKSLTDAKIGKKLHVAPSDYHLLGVDKAGGIRADIQLTNGESVTLVFGNLDMPRDSSDSAMLGVAAVARRFIRVIDDTDDVYLAPISLIDLSSYPSLWTNTAFMRSPSFKRLQLRSNEAEPLDVYRSHRFGPLFKVNETGKEKEFDPNRFSCFESFLKSGHCLQVSKADEKIERYHQNKELTVTIEDFTGLVFRYRFARPVDPSAIEVERQALQADFLNDGIAQKKVPFTVELIGMNNAVDLNYFEQQLKQQNIELATLYADRVAFIDIEHYLCLVGNTAELGL</sequence>
<feature type="domain" description="DUF4340" evidence="2">
    <location>
        <begin position="63"/>
        <end position="207"/>
    </location>
</feature>
<dbReference type="RefSeq" id="WP_216064911.1">
    <property type="nucleotide sequence ID" value="NZ_JAHKPP010000036.1"/>
</dbReference>
<proteinExistence type="predicted"/>
<feature type="chain" id="PRO_5043633805" evidence="1">
    <location>
        <begin position="21"/>
        <end position="365"/>
    </location>
</feature>
<feature type="signal peptide" evidence="1">
    <location>
        <begin position="1"/>
        <end position="20"/>
    </location>
</feature>
<evidence type="ECO:0000313" key="4">
    <source>
        <dbReference type="Proteomes" id="UP001169760"/>
    </source>
</evidence>
<comment type="caution">
    <text evidence="3">The sequence shown here is derived from an EMBL/GenBank/DDBJ whole genome shotgun (WGS) entry which is preliminary data.</text>
</comment>
<evidence type="ECO:0000313" key="3">
    <source>
        <dbReference type="EMBL" id="MDO6424752.1"/>
    </source>
</evidence>